<evidence type="ECO:0000256" key="3">
    <source>
        <dbReference type="ARBA" id="ARBA00022448"/>
    </source>
</evidence>
<dbReference type="SUPFAM" id="SSF103473">
    <property type="entry name" value="MFS general substrate transporter"/>
    <property type="match status" value="1"/>
</dbReference>
<comment type="caution">
    <text evidence="12">The sequence shown here is derived from an EMBL/GenBank/DDBJ whole genome shotgun (WGS) entry which is preliminary data.</text>
</comment>
<evidence type="ECO:0000256" key="9">
    <source>
        <dbReference type="PROSITE-ProRule" id="PRU00221"/>
    </source>
</evidence>
<dbReference type="GO" id="GO:0005773">
    <property type="term" value="C:vacuole"/>
    <property type="evidence" value="ECO:0007669"/>
    <property type="project" value="UniProtKB-ARBA"/>
</dbReference>
<dbReference type="CDD" id="cd06174">
    <property type="entry name" value="MFS"/>
    <property type="match status" value="1"/>
</dbReference>
<feature type="transmembrane region" description="Helical" evidence="11">
    <location>
        <begin position="809"/>
        <end position="831"/>
    </location>
</feature>
<dbReference type="GO" id="GO:0006865">
    <property type="term" value="P:amino acid transport"/>
    <property type="evidence" value="ECO:0007669"/>
    <property type="project" value="UniProtKB-KW"/>
</dbReference>
<dbReference type="PANTHER" id="PTHR10981:SF0">
    <property type="entry name" value="BATTENIN"/>
    <property type="match status" value="1"/>
</dbReference>
<comment type="similarity">
    <text evidence="8">Belongs to the WD repeat TRM82 family.</text>
</comment>
<feature type="repeat" description="WD" evidence="9">
    <location>
        <begin position="280"/>
        <end position="322"/>
    </location>
</feature>
<accession>A0AAD2H2M8</accession>
<dbReference type="InterPro" id="IPR015943">
    <property type="entry name" value="WD40/YVTN_repeat-like_dom_sf"/>
</dbReference>
<dbReference type="SUPFAM" id="SSF50978">
    <property type="entry name" value="WD40 repeat-like"/>
    <property type="match status" value="1"/>
</dbReference>
<feature type="region of interest" description="Disordered" evidence="10">
    <location>
        <begin position="537"/>
        <end position="606"/>
    </location>
</feature>
<dbReference type="PANTHER" id="PTHR10981">
    <property type="entry name" value="BATTENIN"/>
    <property type="match status" value="1"/>
</dbReference>
<comment type="function">
    <text evidence="8">Required for the formation of N(7)-methylguanine at position 46 (m7G46) in tRNA. In the complex, it is required to stabilize and induce conformational changes of the catalytic subunit.</text>
</comment>
<keyword evidence="8" id="KW-0539">Nucleus</keyword>
<keyword evidence="8" id="KW-0819">tRNA processing</keyword>
<keyword evidence="3" id="KW-0813">Transport</keyword>
<gene>
    <name evidence="12" type="ORF">MYCIT1_LOCUS10167</name>
</gene>
<dbReference type="GO" id="GO:0051453">
    <property type="term" value="P:regulation of intracellular pH"/>
    <property type="evidence" value="ECO:0007669"/>
    <property type="project" value="TreeGrafter"/>
</dbReference>
<name>A0AAD2H2M8_9AGAR</name>
<feature type="compositionally biased region" description="Basic residues" evidence="10">
    <location>
        <begin position="356"/>
        <end position="367"/>
    </location>
</feature>
<dbReference type="PRINTS" id="PR01315">
    <property type="entry name" value="BATTENIN"/>
</dbReference>
<dbReference type="Gene3D" id="2.130.10.10">
    <property type="entry name" value="YVTN repeat-like/Quinoprotein amine dehydrogenase"/>
    <property type="match status" value="2"/>
</dbReference>
<reference evidence="12" key="1">
    <citation type="submission" date="2023-11" db="EMBL/GenBank/DDBJ databases">
        <authorList>
            <person name="De Vega J J."/>
            <person name="De Vega J J."/>
        </authorList>
    </citation>
    <scope>NUCLEOTIDE SEQUENCE</scope>
</reference>
<comment type="pathway">
    <text evidence="8">tRNA modification; N(7)-methylguanine-tRNA biosynthesis.</text>
</comment>
<feature type="transmembrane region" description="Helical" evidence="11">
    <location>
        <begin position="783"/>
        <end position="803"/>
    </location>
</feature>
<comment type="similarity">
    <text evidence="2">Belongs to the battenin family.</text>
</comment>
<proteinExistence type="inferred from homology"/>
<keyword evidence="7 11" id="KW-0472">Membrane</keyword>
<feature type="region of interest" description="Disordered" evidence="10">
    <location>
        <begin position="80"/>
        <end position="111"/>
    </location>
</feature>
<comment type="subcellular location">
    <subcellularLocation>
        <location evidence="1">Endomembrane system</location>
        <topology evidence="1">Multi-pass membrane protein</topology>
    </subcellularLocation>
    <subcellularLocation>
        <location evidence="8">Nucleus</location>
    </subcellularLocation>
</comment>
<dbReference type="GO" id="GO:0005634">
    <property type="term" value="C:nucleus"/>
    <property type="evidence" value="ECO:0007669"/>
    <property type="project" value="UniProtKB-SubCell"/>
</dbReference>
<keyword evidence="5" id="KW-0029">Amino-acid transport</keyword>
<evidence type="ECO:0000256" key="8">
    <source>
        <dbReference type="HAMAP-Rule" id="MF_03056"/>
    </source>
</evidence>
<dbReference type="InterPro" id="IPR036322">
    <property type="entry name" value="WD40_repeat_dom_sf"/>
</dbReference>
<dbReference type="AlphaFoldDB" id="A0AAD2H2M8"/>
<dbReference type="InterPro" id="IPR036259">
    <property type="entry name" value="MFS_trans_sf"/>
</dbReference>
<dbReference type="GO" id="GO:0012505">
    <property type="term" value="C:endomembrane system"/>
    <property type="evidence" value="ECO:0007669"/>
    <property type="project" value="UniProtKB-SubCell"/>
</dbReference>
<dbReference type="GO" id="GO:0016020">
    <property type="term" value="C:membrane"/>
    <property type="evidence" value="ECO:0007669"/>
    <property type="project" value="InterPro"/>
</dbReference>
<dbReference type="Proteomes" id="UP001295794">
    <property type="component" value="Unassembled WGS sequence"/>
</dbReference>
<feature type="transmembrane region" description="Helical" evidence="11">
    <location>
        <begin position="662"/>
        <end position="684"/>
    </location>
</feature>
<evidence type="ECO:0008006" key="14">
    <source>
        <dbReference type="Google" id="ProtNLM"/>
    </source>
</evidence>
<evidence type="ECO:0000256" key="1">
    <source>
        <dbReference type="ARBA" id="ARBA00004127"/>
    </source>
</evidence>
<protein>
    <recommendedName>
        <fullName evidence="14">Transfer RNA methyltransferase 82</fullName>
    </recommendedName>
</protein>
<dbReference type="Pfam" id="PF02487">
    <property type="entry name" value="CLN3"/>
    <property type="match status" value="1"/>
</dbReference>
<keyword evidence="13" id="KW-1185">Reference proteome</keyword>
<dbReference type="Pfam" id="PF00400">
    <property type="entry name" value="WD40"/>
    <property type="match status" value="1"/>
</dbReference>
<dbReference type="InterPro" id="IPR001680">
    <property type="entry name" value="WD40_rpt"/>
</dbReference>
<dbReference type="HAMAP" id="MF_03056">
    <property type="entry name" value="TRM82"/>
    <property type="match status" value="1"/>
</dbReference>
<keyword evidence="6 11" id="KW-1133">Transmembrane helix</keyword>
<dbReference type="PROSITE" id="PS50082">
    <property type="entry name" value="WD_REPEATS_2"/>
    <property type="match status" value="1"/>
</dbReference>
<evidence type="ECO:0000256" key="11">
    <source>
        <dbReference type="SAM" id="Phobius"/>
    </source>
</evidence>
<evidence type="ECO:0000313" key="12">
    <source>
        <dbReference type="EMBL" id="CAK5267555.1"/>
    </source>
</evidence>
<evidence type="ECO:0000256" key="2">
    <source>
        <dbReference type="ARBA" id="ARBA00007467"/>
    </source>
</evidence>
<evidence type="ECO:0000256" key="6">
    <source>
        <dbReference type="ARBA" id="ARBA00022989"/>
    </source>
</evidence>
<dbReference type="SMART" id="SM00320">
    <property type="entry name" value="WD40"/>
    <property type="match status" value="3"/>
</dbReference>
<feature type="compositionally biased region" description="Basic and acidic residues" evidence="10">
    <location>
        <begin position="545"/>
        <end position="562"/>
    </location>
</feature>
<dbReference type="InterPro" id="IPR028884">
    <property type="entry name" value="Trm82"/>
</dbReference>
<feature type="compositionally biased region" description="Low complexity" evidence="10">
    <location>
        <begin position="92"/>
        <end position="104"/>
    </location>
</feature>
<feature type="transmembrane region" description="Helical" evidence="11">
    <location>
        <begin position="722"/>
        <end position="743"/>
    </location>
</feature>
<feature type="compositionally biased region" description="Polar residues" evidence="10">
    <location>
        <begin position="80"/>
        <end position="91"/>
    </location>
</feature>
<keyword evidence="4 11" id="KW-0812">Transmembrane</keyword>
<evidence type="ECO:0000256" key="7">
    <source>
        <dbReference type="ARBA" id="ARBA00023136"/>
    </source>
</evidence>
<dbReference type="InterPro" id="IPR003492">
    <property type="entry name" value="Battenin_disease_Cln3"/>
</dbReference>
<evidence type="ECO:0000256" key="4">
    <source>
        <dbReference type="ARBA" id="ARBA00022692"/>
    </source>
</evidence>
<keyword evidence="8 9" id="KW-0853">WD repeat</keyword>
<organism evidence="12 13">
    <name type="scientific">Mycena citricolor</name>
    <dbReference type="NCBI Taxonomy" id="2018698"/>
    <lineage>
        <taxon>Eukaryota</taxon>
        <taxon>Fungi</taxon>
        <taxon>Dikarya</taxon>
        <taxon>Basidiomycota</taxon>
        <taxon>Agaricomycotina</taxon>
        <taxon>Agaricomycetes</taxon>
        <taxon>Agaricomycetidae</taxon>
        <taxon>Agaricales</taxon>
        <taxon>Marasmiineae</taxon>
        <taxon>Mycenaceae</taxon>
        <taxon>Mycena</taxon>
    </lineage>
</organism>
<sequence length="1105" mass="120138">MTETRLIEGTSASAIGSDVLLIRLCYRTVITTSTTFLYAQNVGIPVQPASLRCIHSSSYNRPSHPGFQREVGIVASSLKSGQGSDSELSTGSLVASTSESSKSSQGGEDIVGGSDAGPIRMAAINDGATHLATAADDKNLRVWKIGASGLELLSARELPKRPTALKFTRDGQTILASDKFGDVFRLVAFASYRRYIIDFRDFSYTLEPVLIPEPLPEERQKSRAMLSHDNPSGGTLVLGHASFLTSFTLTADERFIVTADRDEHVRVSWYPEGHVVERYCLGHTKFVSAVHIPIFASSELVSGGGDSSLRVWDWMSGKLLREIPILDTIEPFIRVFPGKKSKSPEDDDGEGNADGKKKKKKGRKAKVKDRAAAREIAILVDEQPEDDLEEEEKADGALDESSNEKVKVLVVQRIESLRTPEGGNYLVFSAVGATALFLHTGDSVQPFDFGLPVTDFNLASDGSIWVCLDVSWSEAGSTTSDALVRAVRVVDGRLVEVAMTDSHPLLVGLNSEISRIGATPAEIASLELYLPLIAMPKNTEDSSDPMDRTQFESSASKKEQARLKTKQAVERAAQNQGEEKEEPETKRARSQQDEDVAIPPQHPSNAKRMVAGLSLNSDSYEMHSTANLGTERQGLLEASEDVDVDQPVIPSAEGSSRMMLRLGLSFFLFGLINNVLYVIILSAALDLVPPSTPKGIIAFCNIAPALAAKVGWPYVLKGKIRYTTRLVGCCALSAAGMLVVAFFDSLFMRLLGISLASFSSGLGELTFLQLSTTYSPASVAGHSVGYFASGTGAAGLVGAFLWWEVRGLGVRVGVGMSSFMPLIIPVAYFFLLPKPASFSVPSASYSPLATDENGEQREEDAVKRPVALSAADKWQLVRPMLVKYMLPLCEWSPEINRLVLIRSQVFVYLFEYTINQGIAPTLLYPVPDPETHYLLSKLIKSVRDYYPLWQLVYQTTVFLSRSSISIGIPPLPPRYLSLPAILQACIFAVLACESGVGLFSADVDESWSITLVFLLVSLEGICGGSAYVNVFYRINQEDSSGDETESDPERTRQEREFKIGSVGFADSSGILAASLFAVPMEVGLCRAQVQRGKLLSSCDKVSNRQ</sequence>
<feature type="compositionally biased region" description="Basic and acidic residues" evidence="10">
    <location>
        <begin position="583"/>
        <end position="592"/>
    </location>
</feature>
<evidence type="ECO:0000256" key="10">
    <source>
        <dbReference type="SAM" id="MobiDB-lite"/>
    </source>
</evidence>
<evidence type="ECO:0000313" key="13">
    <source>
        <dbReference type="Proteomes" id="UP001295794"/>
    </source>
</evidence>
<dbReference type="EMBL" id="CAVNYO010000126">
    <property type="protein sequence ID" value="CAK5267555.1"/>
    <property type="molecule type" value="Genomic_DNA"/>
</dbReference>
<dbReference type="GO" id="GO:0106004">
    <property type="term" value="P:tRNA (guanine-N7)-methylation"/>
    <property type="evidence" value="ECO:0007669"/>
    <property type="project" value="UniProtKB-UniRule"/>
</dbReference>
<evidence type="ECO:0000256" key="5">
    <source>
        <dbReference type="ARBA" id="ARBA00022970"/>
    </source>
</evidence>
<feature type="region of interest" description="Disordered" evidence="10">
    <location>
        <begin position="340"/>
        <end position="368"/>
    </location>
</feature>
<keyword evidence="8" id="KW-0677">Repeat</keyword>